<dbReference type="AlphaFoldDB" id="A0A2T3AAK5"/>
<feature type="compositionally biased region" description="Acidic residues" evidence="1">
    <location>
        <begin position="12"/>
        <end position="32"/>
    </location>
</feature>
<accession>A0A2T3AAK5</accession>
<gene>
    <name evidence="2" type="ORF">BD289DRAFT_505346</name>
</gene>
<dbReference type="InParanoid" id="A0A2T3AAK5"/>
<dbReference type="Proteomes" id="UP000241462">
    <property type="component" value="Unassembled WGS sequence"/>
</dbReference>
<reference evidence="2 3" key="1">
    <citation type="journal article" date="2018" name="Mycol. Prog.">
        <title>Coniella lustricola, a new species from submerged detritus.</title>
        <authorList>
            <person name="Raudabaugh D.B."/>
            <person name="Iturriaga T."/>
            <person name="Carver A."/>
            <person name="Mondo S."/>
            <person name="Pangilinan J."/>
            <person name="Lipzen A."/>
            <person name="He G."/>
            <person name="Amirebrahimi M."/>
            <person name="Grigoriev I.V."/>
            <person name="Miller A.N."/>
        </authorList>
    </citation>
    <scope>NUCLEOTIDE SEQUENCE [LARGE SCALE GENOMIC DNA]</scope>
    <source>
        <strain evidence="2 3">B22-T-1</strain>
    </source>
</reference>
<proteinExistence type="predicted"/>
<organism evidence="2 3">
    <name type="scientific">Coniella lustricola</name>
    <dbReference type="NCBI Taxonomy" id="2025994"/>
    <lineage>
        <taxon>Eukaryota</taxon>
        <taxon>Fungi</taxon>
        <taxon>Dikarya</taxon>
        <taxon>Ascomycota</taxon>
        <taxon>Pezizomycotina</taxon>
        <taxon>Sordariomycetes</taxon>
        <taxon>Sordariomycetidae</taxon>
        <taxon>Diaporthales</taxon>
        <taxon>Schizoparmaceae</taxon>
        <taxon>Coniella</taxon>
    </lineage>
</organism>
<feature type="compositionally biased region" description="Basic and acidic residues" evidence="1">
    <location>
        <begin position="1"/>
        <end position="11"/>
    </location>
</feature>
<protein>
    <submittedName>
        <fullName evidence="2">Uncharacterized protein</fullName>
    </submittedName>
</protein>
<keyword evidence="3" id="KW-1185">Reference proteome</keyword>
<evidence type="ECO:0000313" key="2">
    <source>
        <dbReference type="EMBL" id="PSR88761.1"/>
    </source>
</evidence>
<dbReference type="EMBL" id="KZ678424">
    <property type="protein sequence ID" value="PSR88761.1"/>
    <property type="molecule type" value="Genomic_DNA"/>
</dbReference>
<feature type="compositionally biased region" description="Basic and acidic residues" evidence="1">
    <location>
        <begin position="33"/>
        <end position="54"/>
    </location>
</feature>
<feature type="region of interest" description="Disordered" evidence="1">
    <location>
        <begin position="1"/>
        <end position="62"/>
    </location>
</feature>
<sequence>MRRIDKWMMDRGEEEEEEEEKEEEEEEEENEEHEERGHQPVDHNRHYHQDETKGGHFLGRPTKATTAELQTVWFDLFPGTFVEQPQRLSAGGLEALGAIQSRRQRKDEEQLVTAQTLRLAKIPSRQQHANLCCILFAATAKIPAWAADMA</sequence>
<evidence type="ECO:0000256" key="1">
    <source>
        <dbReference type="SAM" id="MobiDB-lite"/>
    </source>
</evidence>
<name>A0A2T3AAK5_9PEZI</name>
<evidence type="ECO:0000313" key="3">
    <source>
        <dbReference type="Proteomes" id="UP000241462"/>
    </source>
</evidence>